<proteinExistence type="predicted"/>
<dbReference type="STRING" id="1852522.SAMN06295960_2959"/>
<keyword evidence="1" id="KW-0812">Transmembrane</keyword>
<evidence type="ECO:0000256" key="1">
    <source>
        <dbReference type="SAM" id="Phobius"/>
    </source>
</evidence>
<keyword evidence="3" id="KW-1185">Reference proteome</keyword>
<feature type="transmembrane region" description="Helical" evidence="1">
    <location>
        <begin position="41"/>
        <end position="59"/>
    </location>
</feature>
<dbReference type="RefSeq" id="WP_085495287.1">
    <property type="nucleotide sequence ID" value="NZ_FXAZ01000004.1"/>
</dbReference>
<gene>
    <name evidence="2" type="ORF">SAMN06295960_2959</name>
</gene>
<dbReference type="AlphaFoldDB" id="A0A1X7L3V5"/>
<protein>
    <submittedName>
        <fullName evidence="2">Uncharacterized protein</fullName>
    </submittedName>
</protein>
<dbReference type="Proteomes" id="UP000193834">
    <property type="component" value="Unassembled WGS sequence"/>
</dbReference>
<evidence type="ECO:0000313" key="3">
    <source>
        <dbReference type="Proteomes" id="UP000193834"/>
    </source>
</evidence>
<dbReference type="EMBL" id="FXAZ01000004">
    <property type="protein sequence ID" value="SMG48551.1"/>
    <property type="molecule type" value="Genomic_DNA"/>
</dbReference>
<name>A0A1X7L3V5_9BACL</name>
<reference evidence="2 3" key="1">
    <citation type="submission" date="2017-04" db="EMBL/GenBank/DDBJ databases">
        <authorList>
            <person name="Afonso C.L."/>
            <person name="Miller P.J."/>
            <person name="Scott M.A."/>
            <person name="Spackman E."/>
            <person name="Goraichik I."/>
            <person name="Dimitrov K.M."/>
            <person name="Suarez D.L."/>
            <person name="Swayne D.E."/>
        </authorList>
    </citation>
    <scope>NUCLEOTIDE SEQUENCE [LARGE SCALE GENOMIC DNA]</scope>
    <source>
        <strain evidence="2 3">11</strain>
    </source>
</reference>
<dbReference type="OrthoDB" id="2618583at2"/>
<keyword evidence="1" id="KW-0472">Membrane</keyword>
<organism evidence="2 3">
    <name type="scientific">Paenibacillus aquistagni</name>
    <dbReference type="NCBI Taxonomy" id="1852522"/>
    <lineage>
        <taxon>Bacteria</taxon>
        <taxon>Bacillati</taxon>
        <taxon>Bacillota</taxon>
        <taxon>Bacilli</taxon>
        <taxon>Bacillales</taxon>
        <taxon>Paenibacillaceae</taxon>
        <taxon>Paenibacillus</taxon>
    </lineage>
</organism>
<evidence type="ECO:0000313" key="2">
    <source>
        <dbReference type="EMBL" id="SMG48551.1"/>
    </source>
</evidence>
<sequence length="109" mass="12303">MKIAIIPDKWKWNGIVTIGGILIGAGLADCLFSLNKLDLNQLARGLTIFSAGLTILVVMDNNKTQKDTQIIQQETQLRLERVEDRLNAIHQSQQITENQLQEIKTLLHK</sequence>
<feature type="transmembrane region" description="Helical" evidence="1">
    <location>
        <begin position="12"/>
        <end position="35"/>
    </location>
</feature>
<accession>A0A1X7L3V5</accession>
<keyword evidence="1" id="KW-1133">Transmembrane helix</keyword>